<dbReference type="PANTHER" id="PTHR31157">
    <property type="entry name" value="SCP DOMAIN-CONTAINING PROTEIN"/>
    <property type="match status" value="1"/>
</dbReference>
<dbReference type="KEGG" id="nou:Natoc_0779"/>
<evidence type="ECO:0000313" key="3">
    <source>
        <dbReference type="Proteomes" id="UP000010878"/>
    </source>
</evidence>
<gene>
    <name evidence="2" type="ORF">Natoc_0779</name>
</gene>
<protein>
    <submittedName>
        <fullName evidence="2">Uncharacterized protein with SCP/PR1 domains</fullName>
    </submittedName>
</protein>
<keyword evidence="3" id="KW-1185">Reference proteome</keyword>
<dbReference type="InterPro" id="IPR006311">
    <property type="entry name" value="TAT_signal"/>
</dbReference>
<dbReference type="EMBL" id="CP003929">
    <property type="protein sequence ID" value="AGB36636.1"/>
    <property type="molecule type" value="Genomic_DNA"/>
</dbReference>
<dbReference type="OrthoDB" id="60683at2157"/>
<dbReference type="CDD" id="cd05379">
    <property type="entry name" value="CAP_bacterial"/>
    <property type="match status" value="1"/>
</dbReference>
<dbReference type="SUPFAM" id="SSF55797">
    <property type="entry name" value="PR-1-like"/>
    <property type="match status" value="1"/>
</dbReference>
<dbReference type="Proteomes" id="UP000010878">
    <property type="component" value="Chromosome"/>
</dbReference>
<dbReference type="Pfam" id="PF00188">
    <property type="entry name" value="CAP"/>
    <property type="match status" value="1"/>
</dbReference>
<dbReference type="InterPro" id="IPR035940">
    <property type="entry name" value="CAP_sf"/>
</dbReference>
<feature type="domain" description="SCP" evidence="1">
    <location>
        <begin position="48"/>
        <end position="170"/>
    </location>
</feature>
<dbReference type="GeneID" id="14401731"/>
<organism evidence="2 3">
    <name type="scientific">Natronococcus occultus SP4</name>
    <dbReference type="NCBI Taxonomy" id="694430"/>
    <lineage>
        <taxon>Archaea</taxon>
        <taxon>Methanobacteriati</taxon>
        <taxon>Methanobacteriota</taxon>
        <taxon>Stenosarchaea group</taxon>
        <taxon>Halobacteria</taxon>
        <taxon>Halobacteriales</taxon>
        <taxon>Natrialbaceae</taxon>
        <taxon>Natronococcus</taxon>
    </lineage>
</organism>
<dbReference type="eggNOG" id="arCOG03962">
    <property type="taxonomic scope" value="Archaea"/>
</dbReference>
<dbReference type="STRING" id="694430.Natoc_0779"/>
<reference evidence="2 3" key="1">
    <citation type="submission" date="2012-11" db="EMBL/GenBank/DDBJ databases">
        <title>FINISHED of Natronococcus occultus SP4, DSM 3396.</title>
        <authorList>
            <consortium name="DOE Joint Genome Institute"/>
            <person name="Eisen J."/>
            <person name="Huntemann M."/>
            <person name="Wei C.-L."/>
            <person name="Han J."/>
            <person name="Detter J.C."/>
            <person name="Han C."/>
            <person name="Tapia R."/>
            <person name="Chen A."/>
            <person name="Kyrpides N."/>
            <person name="Mavromatis K."/>
            <person name="Markowitz V."/>
            <person name="Szeto E."/>
            <person name="Ivanova N."/>
            <person name="Mikhailova N."/>
            <person name="Ovchinnikova G."/>
            <person name="Pagani I."/>
            <person name="Pati A."/>
            <person name="Goodwin L."/>
            <person name="Nordberg H.P."/>
            <person name="Cantor M.N."/>
            <person name="Hua S.X."/>
            <person name="Woyke T."/>
            <person name="Eisen J."/>
            <person name="Klenk H.-P."/>
            <person name="Klenk H.-P."/>
        </authorList>
    </citation>
    <scope>NUCLEOTIDE SEQUENCE [LARGE SCALE GENOMIC DNA]</scope>
    <source>
        <strain evidence="2 3">SP4</strain>
    </source>
</reference>
<dbReference type="RefSeq" id="WP_015320090.1">
    <property type="nucleotide sequence ID" value="NC_019974.1"/>
</dbReference>
<dbReference type="HOGENOM" id="CLU_048111_3_2_2"/>
<name>L0JV37_9EURY</name>
<accession>L0JV37</accession>
<dbReference type="InterPro" id="IPR014044">
    <property type="entry name" value="CAP_dom"/>
</dbReference>
<dbReference type="Gene3D" id="3.40.33.10">
    <property type="entry name" value="CAP"/>
    <property type="match status" value="1"/>
</dbReference>
<dbReference type="PROSITE" id="PS51318">
    <property type="entry name" value="TAT"/>
    <property type="match status" value="1"/>
</dbReference>
<evidence type="ECO:0000259" key="1">
    <source>
        <dbReference type="Pfam" id="PF00188"/>
    </source>
</evidence>
<evidence type="ECO:0000313" key="2">
    <source>
        <dbReference type="EMBL" id="AGB36636.1"/>
    </source>
</evidence>
<dbReference type="PANTHER" id="PTHR31157:SF1">
    <property type="entry name" value="SCP DOMAIN-CONTAINING PROTEIN"/>
    <property type="match status" value="1"/>
</dbReference>
<proteinExistence type="predicted"/>
<sequence length="175" mass="18923">MVRDTRRSFVRNAATLVAGSAALGAAGASGVAASDREYEAAVETAIHDRVNAVRAEHGLDPLSYREDLAAAAASHSQDMAERSYLSHTSPEGETMTDRYERFDVDCWGRAENVLYNYASDESPTAAARRSVDQWMGSDGHRRNVLSTSWTAEGIGAAVADDGRLYVTQNFGSNCR</sequence>
<dbReference type="AlphaFoldDB" id="L0JV37"/>